<evidence type="ECO:0000256" key="2">
    <source>
        <dbReference type="ARBA" id="ARBA00022603"/>
    </source>
</evidence>
<keyword evidence="1" id="KW-0698">rRNA processing</keyword>
<keyword evidence="3" id="KW-0808">Transferase</keyword>
<reference evidence="7" key="1">
    <citation type="journal article" date="2019" name="Int. J. Syst. Evol. Microbiol.">
        <title>The Global Catalogue of Microorganisms (GCM) 10K type strain sequencing project: providing services to taxonomists for standard genome sequencing and annotation.</title>
        <authorList>
            <consortium name="The Broad Institute Genomics Platform"/>
            <consortium name="The Broad Institute Genome Sequencing Center for Infectious Disease"/>
            <person name="Wu L."/>
            <person name="Ma J."/>
        </authorList>
    </citation>
    <scope>NUCLEOTIDE SEQUENCE [LARGE SCALE GENOMIC DNA]</scope>
    <source>
        <strain evidence="7">CGMCC 1.10131</strain>
    </source>
</reference>
<evidence type="ECO:0000259" key="5">
    <source>
        <dbReference type="Pfam" id="PF10672"/>
    </source>
</evidence>
<dbReference type="Proteomes" id="UP000651977">
    <property type="component" value="Unassembled WGS sequence"/>
</dbReference>
<organism evidence="6 7">
    <name type="scientific">Agarivorans gilvus</name>
    <dbReference type="NCBI Taxonomy" id="680279"/>
    <lineage>
        <taxon>Bacteria</taxon>
        <taxon>Pseudomonadati</taxon>
        <taxon>Pseudomonadota</taxon>
        <taxon>Gammaproteobacteria</taxon>
        <taxon>Alteromonadales</taxon>
        <taxon>Alteromonadaceae</taxon>
        <taxon>Agarivorans</taxon>
    </lineage>
</organism>
<feature type="domain" description="S-adenosylmethionine-dependent methyltransferase" evidence="5">
    <location>
        <begin position="14"/>
        <end position="289"/>
    </location>
</feature>
<dbReference type="PANTHER" id="PTHR43042">
    <property type="entry name" value="SAM-DEPENDENT METHYLTRANSFERASE"/>
    <property type="match status" value="1"/>
</dbReference>
<gene>
    <name evidence="6" type="ORF">GCM10007414_23680</name>
</gene>
<dbReference type="PANTHER" id="PTHR43042:SF3">
    <property type="entry name" value="RIBOSOMAL RNA LARGE SUBUNIT METHYLTRANSFERASE YWBD-RELATED"/>
    <property type="match status" value="1"/>
</dbReference>
<keyword evidence="2 6" id="KW-0489">Methyltransferase</keyword>
<dbReference type="Gene3D" id="3.40.50.150">
    <property type="entry name" value="Vaccinia Virus protein VP39"/>
    <property type="match status" value="1"/>
</dbReference>
<dbReference type="GO" id="GO:0032259">
    <property type="term" value="P:methylation"/>
    <property type="evidence" value="ECO:0007669"/>
    <property type="project" value="UniProtKB-KW"/>
</dbReference>
<evidence type="ECO:0000256" key="4">
    <source>
        <dbReference type="ARBA" id="ARBA00022691"/>
    </source>
</evidence>
<dbReference type="InterPro" id="IPR019614">
    <property type="entry name" value="SAM-dep_methyl-trfase"/>
</dbReference>
<keyword evidence="7" id="KW-1185">Reference proteome</keyword>
<evidence type="ECO:0000256" key="1">
    <source>
        <dbReference type="ARBA" id="ARBA00022552"/>
    </source>
</evidence>
<name>A0ABQ1I2S9_9ALTE</name>
<sequence length="295" mass="32709">MSFEFPALDDQAQRVLHGRGGCIAGAEAFNIEWLPPIMLIVAYAPLAEKLLADLLQDLTQQPLVKGVFLQQRDQAMAPVTHLWGQQQTPSEVTELGLRYKVDIGKHQNFGLFLDMAKGREWVKTHAQNKNVLNLFSYTCGFAVAAIAGGAQAVVNIDMSKAALSVGRDNLRLNNLDDKKARFFGHDLFKSWGKLRKHGPYDLLIADPPSMQKGSFLVEKDYPRIIRQLPSLLKPEGIAMLCLNAPWLNRQFLIDAVASEAPQLSLLSSLSPPPSIQERSPDDGLKILIFQNKAAE</sequence>
<evidence type="ECO:0000313" key="6">
    <source>
        <dbReference type="EMBL" id="GGB09557.1"/>
    </source>
</evidence>
<dbReference type="InterPro" id="IPR029063">
    <property type="entry name" value="SAM-dependent_MTases_sf"/>
</dbReference>
<protein>
    <submittedName>
        <fullName evidence="6">Methyltransferase</fullName>
    </submittedName>
</protein>
<dbReference type="EMBL" id="BMDY01000013">
    <property type="protein sequence ID" value="GGB09557.1"/>
    <property type="molecule type" value="Genomic_DNA"/>
</dbReference>
<proteinExistence type="predicted"/>
<comment type="caution">
    <text evidence="6">The sequence shown here is derived from an EMBL/GenBank/DDBJ whole genome shotgun (WGS) entry which is preliminary data.</text>
</comment>
<keyword evidence="4" id="KW-0949">S-adenosyl-L-methionine</keyword>
<dbReference type="RefSeq" id="WP_055734722.1">
    <property type="nucleotide sequence ID" value="NZ_BMDY01000013.1"/>
</dbReference>
<evidence type="ECO:0000256" key="3">
    <source>
        <dbReference type="ARBA" id="ARBA00022679"/>
    </source>
</evidence>
<dbReference type="GO" id="GO:0008168">
    <property type="term" value="F:methyltransferase activity"/>
    <property type="evidence" value="ECO:0007669"/>
    <property type="project" value="UniProtKB-KW"/>
</dbReference>
<dbReference type="CDD" id="cd02440">
    <property type="entry name" value="AdoMet_MTases"/>
    <property type="match status" value="1"/>
</dbReference>
<dbReference type="Pfam" id="PF10672">
    <property type="entry name" value="Methyltrans_SAM"/>
    <property type="match status" value="1"/>
</dbReference>
<dbReference type="SUPFAM" id="SSF53335">
    <property type="entry name" value="S-adenosyl-L-methionine-dependent methyltransferases"/>
    <property type="match status" value="1"/>
</dbReference>
<accession>A0ABQ1I2S9</accession>
<evidence type="ECO:0000313" key="7">
    <source>
        <dbReference type="Proteomes" id="UP000651977"/>
    </source>
</evidence>